<dbReference type="Gene3D" id="3.20.20.120">
    <property type="entry name" value="Enolase-like C-terminal domain"/>
    <property type="match status" value="1"/>
</dbReference>
<dbReference type="Pfam" id="PF13378">
    <property type="entry name" value="MR_MLE_C"/>
    <property type="match status" value="1"/>
</dbReference>
<dbReference type="Proteomes" id="UP001519654">
    <property type="component" value="Unassembled WGS sequence"/>
</dbReference>
<dbReference type="InterPro" id="IPR029017">
    <property type="entry name" value="Enolase-like_N"/>
</dbReference>
<evidence type="ECO:0000256" key="2">
    <source>
        <dbReference type="ARBA" id="ARBA00022723"/>
    </source>
</evidence>
<proteinExistence type="predicted"/>
<keyword evidence="6" id="KW-1185">Reference proteome</keyword>
<accession>A0ABS5YJI5</accession>
<organism evidence="5 6">
    <name type="scientific">Paractinoplanes bogorensis</name>
    <dbReference type="NCBI Taxonomy" id="1610840"/>
    <lineage>
        <taxon>Bacteria</taxon>
        <taxon>Bacillati</taxon>
        <taxon>Actinomycetota</taxon>
        <taxon>Actinomycetes</taxon>
        <taxon>Micromonosporales</taxon>
        <taxon>Micromonosporaceae</taxon>
        <taxon>Paractinoplanes</taxon>
    </lineage>
</organism>
<sequence>MTHTITAIETYLVSEPVPAGIADATRAVGAVGFTVVRVRTSEGLEGIGFTYNEVGGAATRTLLDTTIGPALIGRDPLATEDIWTDLVGYLRGVGRKGLLFGALSAVDVALWDLKGKITGLPLFRLLGGSQTRVPVYASGGWTSYSDQQLLDEVTGMLSSGYTAVKIKVGVEGGTNLRRDVRRVTAVREMAGPGVQIMLDANNCWDAARAIQFAGMIRDLDILFLEEPVIADDIPGLARFRRSTGIPLATGEHEYTRYGARDLIRAEAADVVQLDGARAGGYTEMLKVAALTQAWNLKLAPHAMEHLHLHLVSAAPNALFVERLLMFEEVTHRLFAGAPEPVGGFLTIPDRPGLGLELDESYLKAQPS</sequence>
<dbReference type="PANTHER" id="PTHR13794">
    <property type="entry name" value="ENOLASE SUPERFAMILY, MANDELATE RACEMASE"/>
    <property type="match status" value="1"/>
</dbReference>
<dbReference type="Gene3D" id="3.30.390.10">
    <property type="entry name" value="Enolase-like, N-terminal domain"/>
    <property type="match status" value="1"/>
</dbReference>
<dbReference type="SMART" id="SM00922">
    <property type="entry name" value="MR_MLE"/>
    <property type="match status" value="1"/>
</dbReference>
<dbReference type="CDD" id="cd03316">
    <property type="entry name" value="MR_like"/>
    <property type="match status" value="1"/>
</dbReference>
<dbReference type="InterPro" id="IPR013342">
    <property type="entry name" value="Mandelate_racemase_C"/>
</dbReference>
<dbReference type="SUPFAM" id="SSF51604">
    <property type="entry name" value="Enolase C-terminal domain-like"/>
    <property type="match status" value="1"/>
</dbReference>
<keyword evidence="2" id="KW-0479">Metal-binding</keyword>
<feature type="domain" description="Mandelate racemase/muconate lactonizing enzyme C-terminal" evidence="4">
    <location>
        <begin position="146"/>
        <end position="246"/>
    </location>
</feature>
<evidence type="ECO:0000256" key="3">
    <source>
        <dbReference type="ARBA" id="ARBA00022842"/>
    </source>
</evidence>
<evidence type="ECO:0000256" key="1">
    <source>
        <dbReference type="ARBA" id="ARBA00001946"/>
    </source>
</evidence>
<reference evidence="5 6" key="1">
    <citation type="submission" date="2021-06" db="EMBL/GenBank/DDBJ databases">
        <title>Actinoplanes lichenicola sp. nov., and Actinoplanes ovalisporus sp. nov., isolated from lichen in Thailand.</title>
        <authorList>
            <person name="Saeng-In P."/>
            <person name="Kanchanasin P."/>
            <person name="Yuki M."/>
            <person name="Kudo T."/>
            <person name="Ohkuma M."/>
            <person name="Phongsopitanun W."/>
            <person name="Tanasupawat S."/>
        </authorList>
    </citation>
    <scope>NUCLEOTIDE SEQUENCE [LARGE SCALE GENOMIC DNA]</scope>
    <source>
        <strain evidence="5 6">NBRC 110975</strain>
    </source>
</reference>
<dbReference type="InterPro" id="IPR046945">
    <property type="entry name" value="RHMD-like"/>
</dbReference>
<dbReference type="SUPFAM" id="SSF54826">
    <property type="entry name" value="Enolase N-terminal domain-like"/>
    <property type="match status" value="1"/>
</dbReference>
<evidence type="ECO:0000313" key="6">
    <source>
        <dbReference type="Proteomes" id="UP001519654"/>
    </source>
</evidence>
<dbReference type="EMBL" id="JAHKKG010000003">
    <property type="protein sequence ID" value="MBU2663620.1"/>
    <property type="molecule type" value="Genomic_DNA"/>
</dbReference>
<dbReference type="InterPro" id="IPR013341">
    <property type="entry name" value="Mandelate_racemase_N_dom"/>
</dbReference>
<dbReference type="InterPro" id="IPR029065">
    <property type="entry name" value="Enolase_C-like"/>
</dbReference>
<dbReference type="InterPro" id="IPR036849">
    <property type="entry name" value="Enolase-like_C_sf"/>
</dbReference>
<dbReference type="Pfam" id="PF02746">
    <property type="entry name" value="MR_MLE_N"/>
    <property type="match status" value="1"/>
</dbReference>
<comment type="caution">
    <text evidence="5">The sequence shown here is derived from an EMBL/GenBank/DDBJ whole genome shotgun (WGS) entry which is preliminary data.</text>
</comment>
<dbReference type="PROSITE" id="PS00909">
    <property type="entry name" value="MR_MLE_2"/>
    <property type="match status" value="1"/>
</dbReference>
<evidence type="ECO:0000259" key="4">
    <source>
        <dbReference type="SMART" id="SM00922"/>
    </source>
</evidence>
<comment type="cofactor">
    <cofactor evidence="1">
        <name>Mg(2+)</name>
        <dbReference type="ChEBI" id="CHEBI:18420"/>
    </cofactor>
</comment>
<dbReference type="PANTHER" id="PTHR13794:SF58">
    <property type="entry name" value="MITOCHONDRIAL ENOLASE SUPERFAMILY MEMBER 1"/>
    <property type="match status" value="1"/>
</dbReference>
<gene>
    <name evidence="5" type="ORF">KOI35_08890</name>
</gene>
<evidence type="ECO:0000313" key="5">
    <source>
        <dbReference type="EMBL" id="MBU2663620.1"/>
    </source>
</evidence>
<dbReference type="RefSeq" id="WP_215785608.1">
    <property type="nucleotide sequence ID" value="NZ_JAHKKG010000003.1"/>
</dbReference>
<keyword evidence="3" id="KW-0460">Magnesium</keyword>
<dbReference type="PROSITE" id="PS00908">
    <property type="entry name" value="MR_MLE_1"/>
    <property type="match status" value="1"/>
</dbReference>
<name>A0ABS5YJI5_9ACTN</name>
<dbReference type="SFLD" id="SFLDS00001">
    <property type="entry name" value="Enolase"/>
    <property type="match status" value="1"/>
</dbReference>
<dbReference type="SFLD" id="SFLDG00179">
    <property type="entry name" value="mandelate_racemase"/>
    <property type="match status" value="1"/>
</dbReference>
<protein>
    <submittedName>
        <fullName evidence="5">Mandelate racemase/muconate lactonizing enzyme family protein</fullName>
    </submittedName>
</protein>
<dbReference type="InterPro" id="IPR018110">
    <property type="entry name" value="Mandel_Rmase/mucon_lact_enz_CS"/>
</dbReference>